<proteinExistence type="predicted"/>
<dbReference type="Proteomes" id="UP000318288">
    <property type="component" value="Unassembled WGS sequence"/>
</dbReference>
<reference evidence="1 2" key="1">
    <citation type="submission" date="2019-02" db="EMBL/GenBank/DDBJ databases">
        <title>Deep-cultivation of Planctomycetes and their phenomic and genomic characterization uncovers novel biology.</title>
        <authorList>
            <person name="Wiegand S."/>
            <person name="Jogler M."/>
            <person name="Boedeker C."/>
            <person name="Pinto D."/>
            <person name="Vollmers J."/>
            <person name="Rivas-Marin E."/>
            <person name="Kohn T."/>
            <person name="Peeters S.H."/>
            <person name="Heuer A."/>
            <person name="Rast P."/>
            <person name="Oberbeckmann S."/>
            <person name="Bunk B."/>
            <person name="Jeske O."/>
            <person name="Meyerdierks A."/>
            <person name="Storesund J.E."/>
            <person name="Kallscheuer N."/>
            <person name="Luecker S."/>
            <person name="Lage O.M."/>
            <person name="Pohl T."/>
            <person name="Merkel B.J."/>
            <person name="Hornburger P."/>
            <person name="Mueller R.-W."/>
            <person name="Bruemmer F."/>
            <person name="Labrenz M."/>
            <person name="Spormann A.M."/>
            <person name="Op Den Camp H."/>
            <person name="Overmann J."/>
            <person name="Amann R."/>
            <person name="Jetten M.S.M."/>
            <person name="Mascher T."/>
            <person name="Medema M.H."/>
            <person name="Devos D.P."/>
            <person name="Kaster A.-K."/>
            <person name="Ovreas L."/>
            <person name="Rohde M."/>
            <person name="Galperin M.Y."/>
            <person name="Jogler C."/>
        </authorList>
    </citation>
    <scope>NUCLEOTIDE SEQUENCE [LARGE SCALE GENOMIC DNA]</scope>
    <source>
        <strain evidence="1 2">Poly51</strain>
    </source>
</reference>
<protein>
    <submittedName>
        <fullName evidence="1">Uncharacterized protein</fullName>
    </submittedName>
</protein>
<name>A0A5C6E8M1_9BACT</name>
<organism evidence="1 2">
    <name type="scientific">Rubripirellula tenax</name>
    <dbReference type="NCBI Taxonomy" id="2528015"/>
    <lineage>
        <taxon>Bacteria</taxon>
        <taxon>Pseudomonadati</taxon>
        <taxon>Planctomycetota</taxon>
        <taxon>Planctomycetia</taxon>
        <taxon>Pirellulales</taxon>
        <taxon>Pirellulaceae</taxon>
        <taxon>Rubripirellula</taxon>
    </lineage>
</organism>
<accession>A0A5C6E8M1</accession>
<dbReference type="EMBL" id="SJPW01000021">
    <property type="protein sequence ID" value="TWU43569.1"/>
    <property type="molecule type" value="Genomic_DNA"/>
</dbReference>
<evidence type="ECO:0000313" key="2">
    <source>
        <dbReference type="Proteomes" id="UP000318288"/>
    </source>
</evidence>
<keyword evidence="2" id="KW-1185">Reference proteome</keyword>
<dbReference type="AlphaFoldDB" id="A0A5C6E8M1"/>
<gene>
    <name evidence="1" type="ORF">Poly51_63290</name>
</gene>
<comment type="caution">
    <text evidence="1">The sequence shown here is derived from an EMBL/GenBank/DDBJ whole genome shotgun (WGS) entry which is preliminary data.</text>
</comment>
<sequence length="135" mass="15087">MHLNYVVTLAFTLALVTACSPSPDHHAESAASADFEEPTAIEISESKAIEIAQNWAVANLDLDEIPITDFHVDVTRFERRDAPDQLYVQFAHKEEMSSIIHDYGIEGVYGGFPYYFSITLSLDGKSVLEHYDSSM</sequence>
<dbReference type="RefSeq" id="WP_146462626.1">
    <property type="nucleotide sequence ID" value="NZ_SJPW01000021.1"/>
</dbReference>
<evidence type="ECO:0000313" key="1">
    <source>
        <dbReference type="EMBL" id="TWU43569.1"/>
    </source>
</evidence>